<keyword evidence="4" id="KW-1185">Reference proteome</keyword>
<evidence type="ECO:0000313" key="3">
    <source>
        <dbReference type="Proteomes" id="UP000095512"/>
    </source>
</evidence>
<dbReference type="Proteomes" id="UP000095512">
    <property type="component" value="Unassembled WGS sequence"/>
</dbReference>
<dbReference type="Proteomes" id="UP000251853">
    <property type="component" value="Unassembled WGS sequence"/>
</dbReference>
<protein>
    <submittedName>
        <fullName evidence="1">Uncharacterized protein</fullName>
    </submittedName>
</protein>
<dbReference type="AlphaFoldDB" id="A0A174SZ05"/>
<dbReference type="EMBL" id="CZAB01000072">
    <property type="protein sequence ID" value="CUQ00928.1"/>
    <property type="molecule type" value="Genomic_DNA"/>
</dbReference>
<reference evidence="1 3" key="1">
    <citation type="submission" date="2015-09" db="EMBL/GenBank/DDBJ databases">
        <authorList>
            <consortium name="Pathogen Informatics"/>
        </authorList>
    </citation>
    <scope>NUCLEOTIDE SEQUENCE [LARGE SCALE GENOMIC DNA]</scope>
    <source>
        <strain evidence="1 3">2789STDY5834865</strain>
    </source>
</reference>
<sequence length="45" mass="5162">MQTMKSLIKEIAGWYGVGDEVVKREMELAIMEAFMTPQNEEVSKL</sequence>
<accession>A0A174SZ05</accession>
<gene>
    <name evidence="1" type="ORF">ERS852480_04633</name>
    <name evidence="2" type="ORF">NCTC11224_02730</name>
</gene>
<dbReference type="EMBL" id="UAVW01000009">
    <property type="protein sequence ID" value="SQB11370.1"/>
    <property type="molecule type" value="Genomic_DNA"/>
</dbReference>
<proteinExistence type="predicted"/>
<evidence type="ECO:0000313" key="4">
    <source>
        <dbReference type="Proteomes" id="UP000251853"/>
    </source>
</evidence>
<evidence type="ECO:0000313" key="1">
    <source>
        <dbReference type="EMBL" id="CUQ00928.1"/>
    </source>
</evidence>
<name>A0A174SZ05_9FIRM</name>
<organism evidence="1 3">
    <name type="scientific">Enterocloster clostridioformis</name>
    <dbReference type="NCBI Taxonomy" id="1531"/>
    <lineage>
        <taxon>Bacteria</taxon>
        <taxon>Bacillati</taxon>
        <taxon>Bacillota</taxon>
        <taxon>Clostridia</taxon>
        <taxon>Lachnospirales</taxon>
        <taxon>Lachnospiraceae</taxon>
        <taxon>Enterocloster</taxon>
    </lineage>
</organism>
<dbReference type="RefSeq" id="WP_022203497.1">
    <property type="nucleotide sequence ID" value="NZ_CARCJL010000046.1"/>
</dbReference>
<evidence type="ECO:0000313" key="2">
    <source>
        <dbReference type="EMBL" id="SQB11370.1"/>
    </source>
</evidence>
<reference evidence="2 4" key="2">
    <citation type="submission" date="2018-06" db="EMBL/GenBank/DDBJ databases">
        <authorList>
            <consortium name="Pathogen Informatics"/>
            <person name="Doyle S."/>
        </authorList>
    </citation>
    <scope>NUCLEOTIDE SEQUENCE [LARGE SCALE GENOMIC DNA]</scope>
    <source>
        <strain evidence="2 4">NCTC11224</strain>
    </source>
</reference>